<dbReference type="AlphaFoldDB" id="A0A1X2GBL1"/>
<sequence>MSFAIPAPRSKQEPKPPANAPPPLKYEKPEWGDVATFDYSLEVLKGGVSISKIHGPKKDMVTFGRLPLCDVIMEHPSLSRYHAVLQFDGQGDAYMYDLDSGYGTTVNKKPISPRTYVKLQTGDQIRFGESTRLYIFDSGKPVEEDETELEQEEPIKPRSSARAAVEQPDDQDQPAVTWGFPEDAQEEDDDDDHGEKGTASGDAQLLSVEAEKMAMVDAKRRRKDLEIMFGDDSDDDLYDMTDTRRRKAQKKEEKAETHEDLVKRQSQVEHKLDSLKKQMAIRKQLETKQAAEANDDGDLDDYMAQLTNTAETTGPPLHLLEKQLKDLERERARLVKLVKLTKPLF</sequence>
<proteinExistence type="predicted"/>
<feature type="region of interest" description="Disordered" evidence="1">
    <location>
        <begin position="230"/>
        <end position="268"/>
    </location>
</feature>
<comment type="caution">
    <text evidence="3">The sequence shown here is derived from an EMBL/GenBank/DDBJ whole genome shotgun (WGS) entry which is preliminary data.</text>
</comment>
<dbReference type="InterPro" id="IPR008984">
    <property type="entry name" value="SMAD_FHA_dom_sf"/>
</dbReference>
<feature type="compositionally biased region" description="Basic and acidic residues" evidence="1">
    <location>
        <begin position="250"/>
        <end position="268"/>
    </location>
</feature>
<dbReference type="PANTHER" id="PTHR23308">
    <property type="entry name" value="NUCLEAR INHIBITOR OF PROTEIN PHOSPHATASE-1"/>
    <property type="match status" value="1"/>
</dbReference>
<dbReference type="Pfam" id="PF00498">
    <property type="entry name" value="FHA"/>
    <property type="match status" value="1"/>
</dbReference>
<dbReference type="Proteomes" id="UP000242146">
    <property type="component" value="Unassembled WGS sequence"/>
</dbReference>
<protein>
    <submittedName>
        <fullName evidence="3">SMAD/FHA domain-containing protein</fullName>
    </submittedName>
</protein>
<evidence type="ECO:0000256" key="1">
    <source>
        <dbReference type="SAM" id="MobiDB-lite"/>
    </source>
</evidence>
<feature type="region of interest" description="Disordered" evidence="1">
    <location>
        <begin position="1"/>
        <end position="27"/>
    </location>
</feature>
<feature type="compositionally biased region" description="Acidic residues" evidence="1">
    <location>
        <begin position="143"/>
        <end position="152"/>
    </location>
</feature>
<dbReference type="OrthoDB" id="444265at2759"/>
<feature type="region of interest" description="Disordered" evidence="1">
    <location>
        <begin position="137"/>
        <end position="208"/>
    </location>
</feature>
<feature type="compositionally biased region" description="Acidic residues" evidence="1">
    <location>
        <begin position="183"/>
        <end position="192"/>
    </location>
</feature>
<dbReference type="CDD" id="cd22677">
    <property type="entry name" value="FHA_Kanadaptin"/>
    <property type="match status" value="1"/>
</dbReference>
<dbReference type="InterPro" id="IPR000253">
    <property type="entry name" value="FHA_dom"/>
</dbReference>
<evidence type="ECO:0000259" key="2">
    <source>
        <dbReference type="PROSITE" id="PS50006"/>
    </source>
</evidence>
<accession>A0A1X2GBL1</accession>
<dbReference type="SMART" id="SM00240">
    <property type="entry name" value="FHA"/>
    <property type="match status" value="1"/>
</dbReference>
<dbReference type="STRING" id="101127.A0A1X2GBL1"/>
<dbReference type="PROSITE" id="PS50006">
    <property type="entry name" value="FHA_DOMAIN"/>
    <property type="match status" value="1"/>
</dbReference>
<dbReference type="SUPFAM" id="SSF49879">
    <property type="entry name" value="SMAD/FHA domain"/>
    <property type="match status" value="1"/>
</dbReference>
<gene>
    <name evidence="3" type="ORF">DM01DRAFT_1103336</name>
</gene>
<feature type="compositionally biased region" description="Acidic residues" evidence="1">
    <location>
        <begin position="230"/>
        <end position="239"/>
    </location>
</feature>
<evidence type="ECO:0000313" key="3">
    <source>
        <dbReference type="EMBL" id="ORX49918.1"/>
    </source>
</evidence>
<feature type="domain" description="FHA" evidence="2">
    <location>
        <begin position="61"/>
        <end position="111"/>
    </location>
</feature>
<feature type="compositionally biased region" description="Pro residues" evidence="1">
    <location>
        <begin position="15"/>
        <end position="24"/>
    </location>
</feature>
<keyword evidence="4" id="KW-1185">Reference proteome</keyword>
<name>A0A1X2GBL1_9FUNG</name>
<organism evidence="3 4">
    <name type="scientific">Hesseltinella vesiculosa</name>
    <dbReference type="NCBI Taxonomy" id="101127"/>
    <lineage>
        <taxon>Eukaryota</taxon>
        <taxon>Fungi</taxon>
        <taxon>Fungi incertae sedis</taxon>
        <taxon>Mucoromycota</taxon>
        <taxon>Mucoromycotina</taxon>
        <taxon>Mucoromycetes</taxon>
        <taxon>Mucorales</taxon>
        <taxon>Cunninghamellaceae</taxon>
        <taxon>Hesseltinella</taxon>
    </lineage>
</organism>
<dbReference type="InterPro" id="IPR050923">
    <property type="entry name" value="Cell_Proc_Reg/RNA_Proc"/>
</dbReference>
<dbReference type="EMBL" id="MCGT01000025">
    <property type="protein sequence ID" value="ORX49918.1"/>
    <property type="molecule type" value="Genomic_DNA"/>
</dbReference>
<dbReference type="Gene3D" id="2.60.200.20">
    <property type="match status" value="1"/>
</dbReference>
<evidence type="ECO:0000313" key="4">
    <source>
        <dbReference type="Proteomes" id="UP000242146"/>
    </source>
</evidence>
<reference evidence="3 4" key="1">
    <citation type="submission" date="2016-07" db="EMBL/GenBank/DDBJ databases">
        <title>Pervasive Adenine N6-methylation of Active Genes in Fungi.</title>
        <authorList>
            <consortium name="DOE Joint Genome Institute"/>
            <person name="Mondo S.J."/>
            <person name="Dannebaum R.O."/>
            <person name="Kuo R.C."/>
            <person name="Labutti K."/>
            <person name="Haridas S."/>
            <person name="Kuo A."/>
            <person name="Salamov A."/>
            <person name="Ahrendt S.R."/>
            <person name="Lipzen A."/>
            <person name="Sullivan W."/>
            <person name="Andreopoulos W.B."/>
            <person name="Clum A."/>
            <person name="Lindquist E."/>
            <person name="Daum C."/>
            <person name="Ramamoorthy G.K."/>
            <person name="Gryganskyi A."/>
            <person name="Culley D."/>
            <person name="Magnuson J.K."/>
            <person name="James T.Y."/>
            <person name="O'Malley M.A."/>
            <person name="Stajich J.E."/>
            <person name="Spatafora J.W."/>
            <person name="Visel A."/>
            <person name="Grigoriev I.V."/>
        </authorList>
    </citation>
    <scope>NUCLEOTIDE SEQUENCE [LARGE SCALE GENOMIC DNA]</scope>
    <source>
        <strain evidence="3 4">NRRL 3301</strain>
    </source>
</reference>